<dbReference type="EMBL" id="HBHR01012560">
    <property type="protein sequence ID" value="CAD9863842.1"/>
    <property type="molecule type" value="Transcribed_RNA"/>
</dbReference>
<organism evidence="2">
    <name type="scientific">Fibrocapsa japonica</name>
    <dbReference type="NCBI Taxonomy" id="94617"/>
    <lineage>
        <taxon>Eukaryota</taxon>
        <taxon>Sar</taxon>
        <taxon>Stramenopiles</taxon>
        <taxon>Ochrophyta</taxon>
        <taxon>Raphidophyceae</taxon>
        <taxon>Chattonellales</taxon>
        <taxon>Chattonellaceae</taxon>
        <taxon>Fibrocapsa</taxon>
    </lineage>
</organism>
<accession>A0A7S2UYZ2</accession>
<feature type="compositionally biased region" description="Basic and acidic residues" evidence="1">
    <location>
        <begin position="237"/>
        <end position="247"/>
    </location>
</feature>
<feature type="region of interest" description="Disordered" evidence="1">
    <location>
        <begin position="1"/>
        <end position="27"/>
    </location>
</feature>
<sequence length="290" mass="31370">MIRERYRTPGPDAYNISTGSVKTKSSAPAYSFGRQKDRLADLEIRKEVKQHRPGPGTYGFTSSCGQQIISHKPSSPGYSFGTSQRHSAEKQFYSRADTGGGIDMNTHGHSRLTTPGPGAYNAVSPVRTKKEAPAYSMRPRTKNINETRPNTTPVVGPGRYNSKSGMGSQSMSYHKTASAYSMGTSTRAGNHMVIQPGFKAVSKMKTPGPGEYGSMSSVSKHQVLSNVKSPFSCGFGKGERLKSRKYESPGPGDYNPSSSVGKQPRSTTRTAPSYRFGTGRRLSINYGMVG</sequence>
<name>A0A7S2UYZ2_9STRA</name>
<feature type="region of interest" description="Disordered" evidence="1">
    <location>
        <begin position="104"/>
        <end position="170"/>
    </location>
</feature>
<feature type="compositionally biased region" description="Polar residues" evidence="1">
    <location>
        <begin position="161"/>
        <end position="170"/>
    </location>
</feature>
<dbReference type="PANTHER" id="PTHR40429:SF1">
    <property type="entry name" value="FLAGELLAR ASSOCIATED PROTEIN"/>
    <property type="match status" value="1"/>
</dbReference>
<evidence type="ECO:0008006" key="3">
    <source>
        <dbReference type="Google" id="ProtNLM"/>
    </source>
</evidence>
<dbReference type="PANTHER" id="PTHR40429">
    <property type="entry name" value="FLAGELLAR ASSOCIATED PROTEIN"/>
    <property type="match status" value="1"/>
</dbReference>
<feature type="compositionally biased region" description="Polar residues" evidence="1">
    <location>
        <begin position="255"/>
        <end position="271"/>
    </location>
</feature>
<evidence type="ECO:0000256" key="1">
    <source>
        <dbReference type="SAM" id="MobiDB-lite"/>
    </source>
</evidence>
<reference evidence="2" key="1">
    <citation type="submission" date="2021-01" db="EMBL/GenBank/DDBJ databases">
        <authorList>
            <person name="Corre E."/>
            <person name="Pelletier E."/>
            <person name="Niang G."/>
            <person name="Scheremetjew M."/>
            <person name="Finn R."/>
            <person name="Kale V."/>
            <person name="Holt S."/>
            <person name="Cochrane G."/>
            <person name="Meng A."/>
            <person name="Brown T."/>
            <person name="Cohen L."/>
        </authorList>
    </citation>
    <scope>NUCLEOTIDE SEQUENCE</scope>
    <source>
        <strain evidence="2">CCMP1661</strain>
    </source>
</reference>
<protein>
    <recommendedName>
        <fullName evidence="3">Outer dense fiber protein 3</fullName>
    </recommendedName>
</protein>
<dbReference type="AlphaFoldDB" id="A0A7S2UYZ2"/>
<dbReference type="InterPro" id="IPR010736">
    <property type="entry name" value="SHIPPO-rpt"/>
</dbReference>
<dbReference type="Pfam" id="PF07004">
    <property type="entry name" value="SHIPPO-rpt"/>
    <property type="match status" value="5"/>
</dbReference>
<proteinExistence type="predicted"/>
<gene>
    <name evidence="2" type="ORF">FJAP1339_LOCUS6122</name>
</gene>
<feature type="compositionally biased region" description="Polar residues" evidence="1">
    <location>
        <begin position="142"/>
        <end position="153"/>
    </location>
</feature>
<feature type="region of interest" description="Disordered" evidence="1">
    <location>
        <begin position="229"/>
        <end position="276"/>
    </location>
</feature>
<evidence type="ECO:0000313" key="2">
    <source>
        <dbReference type="EMBL" id="CAD9863842.1"/>
    </source>
</evidence>
<feature type="compositionally biased region" description="Polar residues" evidence="1">
    <location>
        <begin position="15"/>
        <end position="27"/>
    </location>
</feature>